<gene>
    <name evidence="1" type="ORF">HPB50_006817</name>
</gene>
<dbReference type="EMBL" id="CM023483">
    <property type="protein sequence ID" value="KAH6935565.1"/>
    <property type="molecule type" value="Genomic_DNA"/>
</dbReference>
<protein>
    <submittedName>
        <fullName evidence="1">Uncharacterized protein</fullName>
    </submittedName>
</protein>
<sequence length="169" mass="17542">MRPAHEPKDLTSSLINSNLASLNIRSPTGSNPFGSPGFGSSPGLGSSPAGDFSSAGLSPATPQWGFQNAQQVAASSIGMPARFAMPPQPMNRQQQQQQQINTSAFDNLLPRLSSGAPIGAPRPTLSQMAPPANNFGSFVNAPPTAQNSKPAFATPVKPLSKSEMDDLLS</sequence>
<accession>A0ACB7SLR1</accession>
<name>A0ACB7SLR1_HYAAI</name>
<reference evidence="1" key="1">
    <citation type="submission" date="2020-05" db="EMBL/GenBank/DDBJ databases">
        <title>Large-scale comparative analyses of tick genomes elucidate their genetic diversity and vector capacities.</title>
        <authorList>
            <person name="Jia N."/>
            <person name="Wang J."/>
            <person name="Shi W."/>
            <person name="Du L."/>
            <person name="Sun Y."/>
            <person name="Zhan W."/>
            <person name="Jiang J."/>
            <person name="Wang Q."/>
            <person name="Zhang B."/>
            <person name="Ji P."/>
            <person name="Sakyi L.B."/>
            <person name="Cui X."/>
            <person name="Yuan T."/>
            <person name="Jiang B."/>
            <person name="Yang W."/>
            <person name="Lam T.T.-Y."/>
            <person name="Chang Q."/>
            <person name="Ding S."/>
            <person name="Wang X."/>
            <person name="Zhu J."/>
            <person name="Ruan X."/>
            <person name="Zhao L."/>
            <person name="Wei J."/>
            <person name="Que T."/>
            <person name="Du C."/>
            <person name="Cheng J."/>
            <person name="Dai P."/>
            <person name="Han X."/>
            <person name="Huang E."/>
            <person name="Gao Y."/>
            <person name="Liu J."/>
            <person name="Shao H."/>
            <person name="Ye R."/>
            <person name="Li L."/>
            <person name="Wei W."/>
            <person name="Wang X."/>
            <person name="Wang C."/>
            <person name="Yang T."/>
            <person name="Huo Q."/>
            <person name="Li W."/>
            <person name="Guo W."/>
            <person name="Chen H."/>
            <person name="Zhou L."/>
            <person name="Ni X."/>
            <person name="Tian J."/>
            <person name="Zhou Y."/>
            <person name="Sheng Y."/>
            <person name="Liu T."/>
            <person name="Pan Y."/>
            <person name="Xia L."/>
            <person name="Li J."/>
            <person name="Zhao F."/>
            <person name="Cao W."/>
        </authorList>
    </citation>
    <scope>NUCLEOTIDE SEQUENCE</scope>
    <source>
        <strain evidence="1">Hyas-2018</strain>
    </source>
</reference>
<evidence type="ECO:0000313" key="2">
    <source>
        <dbReference type="Proteomes" id="UP000821845"/>
    </source>
</evidence>
<keyword evidence="2" id="KW-1185">Reference proteome</keyword>
<organism evidence="1 2">
    <name type="scientific">Hyalomma asiaticum</name>
    <name type="common">Tick</name>
    <dbReference type="NCBI Taxonomy" id="266040"/>
    <lineage>
        <taxon>Eukaryota</taxon>
        <taxon>Metazoa</taxon>
        <taxon>Ecdysozoa</taxon>
        <taxon>Arthropoda</taxon>
        <taxon>Chelicerata</taxon>
        <taxon>Arachnida</taxon>
        <taxon>Acari</taxon>
        <taxon>Parasitiformes</taxon>
        <taxon>Ixodida</taxon>
        <taxon>Ixodoidea</taxon>
        <taxon>Ixodidae</taxon>
        <taxon>Hyalomminae</taxon>
        <taxon>Hyalomma</taxon>
    </lineage>
</organism>
<dbReference type="Proteomes" id="UP000821845">
    <property type="component" value="Chromosome 3"/>
</dbReference>
<comment type="caution">
    <text evidence="1">The sequence shown here is derived from an EMBL/GenBank/DDBJ whole genome shotgun (WGS) entry which is preliminary data.</text>
</comment>
<evidence type="ECO:0000313" key="1">
    <source>
        <dbReference type="EMBL" id="KAH6935565.1"/>
    </source>
</evidence>
<proteinExistence type="predicted"/>